<sequence length="155" mass="17336">MGELVDLLPIVLIALVLWLAGLSLTFYKLLNHYKKIARKASGGDLIKAIEELIKAEGKNTVEIKHLKDELGRVNKQSVFPIQKVGLTRYNPFNETGGDQSFSLCLLDGLDTGFVLTALHTRDRTRVYTKSISGGESKYELSREEERALSEARKSK</sequence>
<keyword evidence="1" id="KW-1133">Transmembrane helix</keyword>
<evidence type="ECO:0008006" key="4">
    <source>
        <dbReference type="Google" id="ProtNLM"/>
    </source>
</evidence>
<dbReference type="EMBL" id="MGGP01000024">
    <property type="protein sequence ID" value="OGM31553.1"/>
    <property type="molecule type" value="Genomic_DNA"/>
</dbReference>
<organism evidence="2 3">
    <name type="scientific">Candidatus Woesebacteria bacterium RIFCSPHIGHO2_01_FULL_44_21</name>
    <dbReference type="NCBI Taxonomy" id="1802503"/>
    <lineage>
        <taxon>Bacteria</taxon>
        <taxon>Candidatus Woeseibacteriota</taxon>
    </lineage>
</organism>
<gene>
    <name evidence="2" type="ORF">A2803_02345</name>
</gene>
<dbReference type="Pfam" id="PF14584">
    <property type="entry name" value="DUF4446"/>
    <property type="match status" value="1"/>
</dbReference>
<proteinExistence type="predicted"/>
<dbReference type="InterPro" id="IPR027981">
    <property type="entry name" value="DUF4446"/>
</dbReference>
<dbReference type="AlphaFoldDB" id="A0A1F7YW40"/>
<accession>A0A1F7YW40</accession>
<evidence type="ECO:0000313" key="3">
    <source>
        <dbReference type="Proteomes" id="UP000178870"/>
    </source>
</evidence>
<feature type="transmembrane region" description="Helical" evidence="1">
    <location>
        <begin position="6"/>
        <end position="30"/>
    </location>
</feature>
<evidence type="ECO:0000313" key="2">
    <source>
        <dbReference type="EMBL" id="OGM31553.1"/>
    </source>
</evidence>
<protein>
    <recommendedName>
        <fullName evidence="4">DUF4446 domain-containing protein</fullName>
    </recommendedName>
</protein>
<dbReference type="Proteomes" id="UP000178870">
    <property type="component" value="Unassembled WGS sequence"/>
</dbReference>
<keyword evidence="1" id="KW-0472">Membrane</keyword>
<name>A0A1F7YW40_9BACT</name>
<keyword evidence="1" id="KW-0812">Transmembrane</keyword>
<reference evidence="2 3" key="1">
    <citation type="journal article" date="2016" name="Nat. Commun.">
        <title>Thousands of microbial genomes shed light on interconnected biogeochemical processes in an aquifer system.</title>
        <authorList>
            <person name="Anantharaman K."/>
            <person name="Brown C.T."/>
            <person name="Hug L.A."/>
            <person name="Sharon I."/>
            <person name="Castelle C.J."/>
            <person name="Probst A.J."/>
            <person name="Thomas B.C."/>
            <person name="Singh A."/>
            <person name="Wilkins M.J."/>
            <person name="Karaoz U."/>
            <person name="Brodie E.L."/>
            <person name="Williams K.H."/>
            <person name="Hubbard S.S."/>
            <person name="Banfield J.F."/>
        </authorList>
    </citation>
    <scope>NUCLEOTIDE SEQUENCE [LARGE SCALE GENOMIC DNA]</scope>
</reference>
<comment type="caution">
    <text evidence="2">The sequence shown here is derived from an EMBL/GenBank/DDBJ whole genome shotgun (WGS) entry which is preliminary data.</text>
</comment>
<evidence type="ECO:0000256" key="1">
    <source>
        <dbReference type="SAM" id="Phobius"/>
    </source>
</evidence>